<comment type="pathway">
    <text evidence="3">Protein modification; protein ubiquitination.</text>
</comment>
<dbReference type="EMBL" id="JAMKOV010000001">
    <property type="protein sequence ID" value="KAI8044669.1"/>
    <property type="molecule type" value="Genomic_DNA"/>
</dbReference>
<comment type="similarity">
    <text evidence="4">Belongs to the KEAP1 family.</text>
</comment>
<dbReference type="InterPro" id="IPR047098">
    <property type="entry name" value="KEAP1_BACK"/>
</dbReference>
<dbReference type="PROSITE" id="PS50097">
    <property type="entry name" value="BTB"/>
    <property type="match status" value="1"/>
</dbReference>
<dbReference type="FunFam" id="1.25.40.420:FF:000001">
    <property type="entry name" value="Kelch-like family member 12"/>
    <property type="match status" value="1"/>
</dbReference>
<dbReference type="PANTHER" id="PTHR24412">
    <property type="entry name" value="KELCH PROTEIN"/>
    <property type="match status" value="1"/>
</dbReference>
<dbReference type="Gene3D" id="2.120.10.80">
    <property type="entry name" value="Kelch-type beta propeller"/>
    <property type="match status" value="1"/>
</dbReference>
<dbReference type="GO" id="GO:0005634">
    <property type="term" value="C:nucleus"/>
    <property type="evidence" value="ECO:0007669"/>
    <property type="project" value="UniProtKB-SubCell"/>
</dbReference>
<evidence type="ECO:0000256" key="8">
    <source>
        <dbReference type="ARBA" id="ARBA00022737"/>
    </source>
</evidence>
<evidence type="ECO:0000256" key="7">
    <source>
        <dbReference type="ARBA" id="ARBA00022490"/>
    </source>
</evidence>
<evidence type="ECO:0000256" key="1">
    <source>
        <dbReference type="ARBA" id="ARBA00004123"/>
    </source>
</evidence>
<dbReference type="InterPro" id="IPR017096">
    <property type="entry name" value="BTB-kelch_protein"/>
</dbReference>
<evidence type="ECO:0000256" key="5">
    <source>
        <dbReference type="ARBA" id="ARBA00013699"/>
    </source>
</evidence>
<comment type="caution">
    <text evidence="15">The sequence shown here is derived from an EMBL/GenBank/DDBJ whole genome shotgun (WGS) entry which is preliminary data.</text>
</comment>
<accession>A0A9P9YXT7</accession>
<evidence type="ECO:0000256" key="11">
    <source>
        <dbReference type="ARBA" id="ARBA00023242"/>
    </source>
</evidence>
<dbReference type="SMART" id="SM00875">
    <property type="entry name" value="BACK"/>
    <property type="match status" value="1"/>
</dbReference>
<dbReference type="PANTHER" id="PTHR24412:SF401">
    <property type="entry name" value="FI11917P"/>
    <property type="match status" value="1"/>
</dbReference>
<evidence type="ECO:0000256" key="9">
    <source>
        <dbReference type="ARBA" id="ARBA00022786"/>
    </source>
</evidence>
<reference evidence="15" key="1">
    <citation type="journal article" date="2023" name="Genome Biol. Evol.">
        <title>Long-read-based Genome Assembly of Drosophila gunungcola Reveals Fewer Chemosensory Genes in Flower-breeding Species.</title>
        <authorList>
            <person name="Negi A."/>
            <person name="Liao B.Y."/>
            <person name="Yeh S.D."/>
        </authorList>
    </citation>
    <scope>NUCLEOTIDE SEQUENCE</scope>
    <source>
        <strain evidence="15">Sukarami</strain>
    </source>
</reference>
<dbReference type="InterPro" id="IPR000210">
    <property type="entry name" value="BTB/POZ_dom"/>
</dbReference>
<sequence length="675" mass="75287">MQTQMQSPMQYGSHISDIPTHKIYARRPEETEMNSTSESCSISSSCGGRFGSVHSTLDDHDATDDDMTFCMSNYPKEALKMMFMMRSHGMLTDVVLEVKKELFPAHKVVLSAASPYFKAMFTGGLKESEMSRVQLQGVCPTAMSRILYFMYTGQIRVTEVTVCQLLPAATMFQVPNVIDACCAFLERQLDPTNAIGIANFAEQHGCVELQKKANIFIERNFTQVCQEEEFLQLSAYQLIALIRRDELNVQEEREVYNAVLKWVKYDEDNRHCKMEHILGAVRCQFLTPNFLKEQMKNCDVLRKVPACREYLAKIFKDLTLHKCPGVKERTPNTTRMIFVAGGFFRHSLDILEAYNVDDKTWTTLPNLRIPRSGLGAAFLKGKFYAVGGRNNNIGSSYDSDWVDRYSAVSETWRPCSPMSVPRHRVGVAVMDELMYAVGGSAGMDYDPELDRWTLVQPMHAKRLGVGVVVVNRLLYAIGGFDGLERLGSVECYHPENNEWSFLPPLQTGRSGAGVAAINQYIYVVGGFDGTRQLATVERYDTENDTWDMVAPIQIARSALSLTPLDGKLYAIGGFDGNNFLSIVEVYDPRTNTWTKGTPLKSGRSGHASAVIYQPACTTTLMDYEESETPQTDGSNDGGAEAKTSQNPYGGGSPHYPGTAPNMQFHTSFGMSGCNN</sequence>
<dbReference type="SUPFAM" id="SSF54695">
    <property type="entry name" value="POZ domain"/>
    <property type="match status" value="1"/>
</dbReference>
<organism evidence="15 16">
    <name type="scientific">Drosophila gunungcola</name>
    <name type="common">fruit fly</name>
    <dbReference type="NCBI Taxonomy" id="103775"/>
    <lineage>
        <taxon>Eukaryota</taxon>
        <taxon>Metazoa</taxon>
        <taxon>Ecdysozoa</taxon>
        <taxon>Arthropoda</taxon>
        <taxon>Hexapoda</taxon>
        <taxon>Insecta</taxon>
        <taxon>Pterygota</taxon>
        <taxon>Neoptera</taxon>
        <taxon>Endopterygota</taxon>
        <taxon>Diptera</taxon>
        <taxon>Brachycera</taxon>
        <taxon>Muscomorpha</taxon>
        <taxon>Ephydroidea</taxon>
        <taxon>Drosophilidae</taxon>
        <taxon>Drosophila</taxon>
        <taxon>Sophophora</taxon>
    </lineage>
</organism>
<dbReference type="InterPro" id="IPR006652">
    <property type="entry name" value="Kelch_1"/>
</dbReference>
<evidence type="ECO:0000256" key="2">
    <source>
        <dbReference type="ARBA" id="ARBA00004496"/>
    </source>
</evidence>
<keyword evidence="8" id="KW-0677">Repeat</keyword>
<evidence type="ECO:0000256" key="3">
    <source>
        <dbReference type="ARBA" id="ARBA00004906"/>
    </source>
</evidence>
<keyword evidence="7" id="KW-0963">Cytoplasm</keyword>
<dbReference type="SMART" id="SM00612">
    <property type="entry name" value="Kelch"/>
    <property type="match status" value="6"/>
</dbReference>
<comment type="subcellular location">
    <subcellularLocation>
        <location evidence="2">Cytoplasm</location>
    </subcellularLocation>
    <subcellularLocation>
        <location evidence="1">Nucleus</location>
    </subcellularLocation>
</comment>
<dbReference type="FunFam" id="2.120.10.80:FF:000024">
    <property type="entry name" value="Kelch-like ECH-associated protein 1"/>
    <property type="match status" value="1"/>
</dbReference>
<evidence type="ECO:0000313" key="16">
    <source>
        <dbReference type="Proteomes" id="UP001059596"/>
    </source>
</evidence>
<keyword evidence="16" id="KW-1185">Reference proteome</keyword>
<dbReference type="SUPFAM" id="SSF117281">
    <property type="entry name" value="Kelch motif"/>
    <property type="match status" value="1"/>
</dbReference>
<keyword evidence="9" id="KW-0833">Ubl conjugation pathway</keyword>
<evidence type="ECO:0000256" key="13">
    <source>
        <dbReference type="SAM" id="MobiDB-lite"/>
    </source>
</evidence>
<dbReference type="CDD" id="cd18458">
    <property type="entry name" value="BACK_KLHL19_KEAP1"/>
    <property type="match status" value="1"/>
</dbReference>
<dbReference type="PRINTS" id="PR00501">
    <property type="entry name" value="KELCHREPEAT"/>
</dbReference>
<dbReference type="Proteomes" id="UP001059596">
    <property type="component" value="Chromosome 3R"/>
</dbReference>
<dbReference type="InterPro" id="IPR011333">
    <property type="entry name" value="SKP1/BTB/POZ_sf"/>
</dbReference>
<dbReference type="InterPro" id="IPR030563">
    <property type="entry name" value="KEAP1_BTB_POZ_dom"/>
</dbReference>
<dbReference type="SMART" id="SM00225">
    <property type="entry name" value="BTB"/>
    <property type="match status" value="1"/>
</dbReference>
<dbReference type="Pfam" id="PF00651">
    <property type="entry name" value="BTB"/>
    <property type="match status" value="1"/>
</dbReference>
<evidence type="ECO:0000256" key="12">
    <source>
        <dbReference type="ARBA" id="ARBA00043912"/>
    </source>
</evidence>
<dbReference type="GO" id="GO:0003779">
    <property type="term" value="F:actin binding"/>
    <property type="evidence" value="ECO:0007669"/>
    <property type="project" value="UniProtKB-KW"/>
</dbReference>
<evidence type="ECO:0000259" key="14">
    <source>
        <dbReference type="PROSITE" id="PS50097"/>
    </source>
</evidence>
<dbReference type="Gene3D" id="3.30.710.10">
    <property type="entry name" value="Potassium Channel Kv1.1, Chain A"/>
    <property type="match status" value="1"/>
</dbReference>
<evidence type="ECO:0000256" key="4">
    <source>
        <dbReference type="ARBA" id="ARBA00005288"/>
    </source>
</evidence>
<dbReference type="InterPro" id="IPR015915">
    <property type="entry name" value="Kelch-typ_b-propeller"/>
</dbReference>
<dbReference type="PIRSF" id="PIRSF037037">
    <property type="entry name" value="Kelch-like_protein_gigaxonin"/>
    <property type="match status" value="1"/>
</dbReference>
<dbReference type="InterPro" id="IPR011705">
    <property type="entry name" value="BACK"/>
</dbReference>
<keyword evidence="11" id="KW-0539">Nucleus</keyword>
<dbReference type="GO" id="GO:0005737">
    <property type="term" value="C:cytoplasm"/>
    <property type="evidence" value="ECO:0007669"/>
    <property type="project" value="UniProtKB-SubCell"/>
</dbReference>
<evidence type="ECO:0000256" key="10">
    <source>
        <dbReference type="ARBA" id="ARBA00023203"/>
    </source>
</evidence>
<feature type="domain" description="BTB" evidence="14">
    <location>
        <begin position="92"/>
        <end position="159"/>
    </location>
</feature>
<dbReference type="Pfam" id="PF24681">
    <property type="entry name" value="Kelch_KLHDC2_KLHL20_DRC7"/>
    <property type="match status" value="1"/>
</dbReference>
<dbReference type="FunFam" id="3.30.710.10:FF:000137">
    <property type="entry name" value="Keap1, isoform A"/>
    <property type="match status" value="1"/>
</dbReference>
<proteinExistence type="inferred from homology"/>
<feature type="region of interest" description="Disordered" evidence="13">
    <location>
        <begin position="624"/>
        <end position="663"/>
    </location>
</feature>
<gene>
    <name evidence="15" type="ORF">M5D96_000840</name>
</gene>
<protein>
    <recommendedName>
        <fullName evidence="5">Kelch-like protein diablo</fullName>
    </recommendedName>
</protein>
<evidence type="ECO:0000256" key="6">
    <source>
        <dbReference type="ARBA" id="ARBA00022441"/>
    </source>
</evidence>
<keyword evidence="10" id="KW-0009">Actin-binding</keyword>
<evidence type="ECO:0000313" key="15">
    <source>
        <dbReference type="EMBL" id="KAI8044669.1"/>
    </source>
</evidence>
<keyword evidence="6" id="KW-0880">Kelch repeat</keyword>
<dbReference type="Pfam" id="PF07707">
    <property type="entry name" value="BACK"/>
    <property type="match status" value="1"/>
</dbReference>
<name>A0A9P9YXT7_9MUSC</name>
<dbReference type="Gene3D" id="1.25.40.420">
    <property type="match status" value="1"/>
</dbReference>
<dbReference type="Pfam" id="PF01344">
    <property type="entry name" value="Kelch_1"/>
    <property type="match status" value="2"/>
</dbReference>
<dbReference type="AlphaFoldDB" id="A0A9P9YXT7"/>
<comment type="function">
    <text evidence="12">Probable substrate-specific adapter of an E3 ubiquitin-protein ligase complex which mediates the ubiquitination and subsequent proteasomal degradation of target proteins. May have a role in synapse differentiation and growth.</text>
</comment>
<dbReference type="CDD" id="cd18248">
    <property type="entry name" value="BTB_POZ_KLHL19_KEAP1"/>
    <property type="match status" value="1"/>
</dbReference>